<dbReference type="GO" id="GO:0004305">
    <property type="term" value="F:ethanolamine kinase activity"/>
    <property type="evidence" value="ECO:0007669"/>
    <property type="project" value="TreeGrafter"/>
</dbReference>
<proteinExistence type="inferred from homology"/>
<dbReference type="Gene3D" id="3.30.200.20">
    <property type="entry name" value="Phosphorylase Kinase, domain 1"/>
    <property type="match status" value="1"/>
</dbReference>
<dbReference type="PANTHER" id="PTHR22603:SF93">
    <property type="entry name" value="RE24176P"/>
    <property type="match status" value="1"/>
</dbReference>
<keyword evidence="1" id="KW-0443">Lipid metabolism</keyword>
<dbReference type="GO" id="GO:0004103">
    <property type="term" value="F:choline kinase activity"/>
    <property type="evidence" value="ECO:0007669"/>
    <property type="project" value="TreeGrafter"/>
</dbReference>
<dbReference type="Pfam" id="PF01633">
    <property type="entry name" value="Choline_kinase"/>
    <property type="match status" value="1"/>
</dbReference>
<dbReference type="GO" id="GO:0005737">
    <property type="term" value="C:cytoplasm"/>
    <property type="evidence" value="ECO:0007669"/>
    <property type="project" value="TreeGrafter"/>
</dbReference>
<evidence type="ECO:0000256" key="2">
    <source>
        <dbReference type="ARBA" id="ARBA00023264"/>
    </source>
</evidence>
<dbReference type="Gene3D" id="3.90.1200.10">
    <property type="match status" value="1"/>
</dbReference>
<evidence type="ECO:0000313" key="4">
    <source>
        <dbReference type="WBParaSite" id="SSTP_0000736600.1"/>
    </source>
</evidence>
<dbReference type="AlphaFoldDB" id="A0A0K0ED01"/>
<name>A0A0K0ED01_STRER</name>
<accession>A0A0K0ED01</accession>
<dbReference type="STRING" id="6248.A0A0K0ED01"/>
<keyword evidence="1" id="KW-0444">Lipid biosynthesis</keyword>
<protein>
    <submittedName>
        <fullName evidence="4">Choline/ethanolamine kinase</fullName>
    </submittedName>
</protein>
<sequence length="386" mass="45083">MQSLKFLLTKEKNYMKNEFSEEFIHEVGIICSKYLTGQWTKANKSNINIQYIVGGNSNFVFKVSLSNESVTPVLLRIYGTDCEEEIFKDTLVFSILSEKKLGPKLLGYFQGGRLEEFIESRTLTTEELGYPSILKVLARKLADIHSLEVPLPKKPQIFEMIRSELKKIEDATASDYLIEIVTTEVSNLKHPIKVNIKQLEEEVALVEKSVKQFDSNIVFCHNDIFEKNIMVKSNTKLERNKVITDDENNFLVVIDYEYCCYNYRGFDISQIFCEMCIDYSSNSKYGYEINQELMGSEEEYLIFISEYLKEIYKIKNIIVSKEQFEKDVSQLLVESKIFIQVVNLYWGLWNIRQALISTLKTYDFMTHGIDRLALYYDKQDELLNIK</sequence>
<dbReference type="InterPro" id="IPR011009">
    <property type="entry name" value="Kinase-like_dom_sf"/>
</dbReference>
<evidence type="ECO:0000256" key="1">
    <source>
        <dbReference type="ARBA" id="ARBA00023209"/>
    </source>
</evidence>
<dbReference type="SUPFAM" id="SSF56112">
    <property type="entry name" value="Protein kinase-like (PK-like)"/>
    <property type="match status" value="1"/>
</dbReference>
<dbReference type="GO" id="GO:0006646">
    <property type="term" value="P:phosphatidylethanolamine biosynthetic process"/>
    <property type="evidence" value="ECO:0007669"/>
    <property type="project" value="TreeGrafter"/>
</dbReference>
<organism evidence="4">
    <name type="scientific">Strongyloides stercoralis</name>
    <name type="common">Threadworm</name>
    <dbReference type="NCBI Taxonomy" id="6248"/>
    <lineage>
        <taxon>Eukaryota</taxon>
        <taxon>Metazoa</taxon>
        <taxon>Ecdysozoa</taxon>
        <taxon>Nematoda</taxon>
        <taxon>Chromadorea</taxon>
        <taxon>Rhabditida</taxon>
        <taxon>Tylenchina</taxon>
        <taxon>Panagrolaimomorpha</taxon>
        <taxon>Strongyloidoidea</taxon>
        <taxon>Strongyloididae</taxon>
        <taxon>Strongyloides</taxon>
    </lineage>
</organism>
<keyword evidence="2" id="KW-1208">Phospholipid metabolism</keyword>
<comment type="similarity">
    <text evidence="3">Belongs to the choline/ethanolamine kinase family.</text>
</comment>
<dbReference type="PANTHER" id="PTHR22603">
    <property type="entry name" value="CHOLINE/ETHANOALAMINE KINASE"/>
    <property type="match status" value="1"/>
</dbReference>
<evidence type="ECO:0000256" key="3">
    <source>
        <dbReference type="ARBA" id="ARBA00038211"/>
    </source>
</evidence>
<keyword evidence="1" id="KW-0594">Phospholipid biosynthesis</keyword>
<dbReference type="WBParaSite" id="SSTP_0000736600.1">
    <property type="protein sequence ID" value="SSTP_0000736600.1"/>
    <property type="gene ID" value="SSTP_0000736600"/>
</dbReference>
<reference evidence="4" key="1">
    <citation type="submission" date="2015-08" db="UniProtKB">
        <authorList>
            <consortium name="WormBaseParasite"/>
        </authorList>
    </citation>
    <scope>IDENTIFICATION</scope>
</reference>